<dbReference type="GO" id="GO:0007131">
    <property type="term" value="P:reciprocal meiotic recombination"/>
    <property type="evidence" value="ECO:0007669"/>
    <property type="project" value="TreeGrafter"/>
</dbReference>
<reference evidence="1" key="1">
    <citation type="journal article" date="2016" name="Nat. Genet.">
        <title>The genome sequences of Arachis duranensis and Arachis ipaensis, the diploid ancestors of cultivated peanut.</title>
        <authorList>
            <person name="Bertioli D.J."/>
            <person name="Cannon S.B."/>
            <person name="Froenicke L."/>
            <person name="Huang G."/>
            <person name="Farmer A.D."/>
            <person name="Cannon E.K."/>
            <person name="Liu X."/>
            <person name="Gao D."/>
            <person name="Clevenger J."/>
            <person name="Dash S."/>
            <person name="Ren L."/>
            <person name="Moretzsohn M.C."/>
            <person name="Shirasawa K."/>
            <person name="Huang W."/>
            <person name="Vidigal B."/>
            <person name="Abernathy B."/>
            <person name="Chu Y."/>
            <person name="Niederhuth C.E."/>
            <person name="Umale P."/>
            <person name="Araujo A.C."/>
            <person name="Kozik A."/>
            <person name="Kim K.D."/>
            <person name="Burow M.D."/>
            <person name="Varshney R.K."/>
            <person name="Wang X."/>
            <person name="Zhang X."/>
            <person name="Barkley N."/>
            <person name="Guimaraes P.M."/>
            <person name="Isobe S."/>
            <person name="Guo B."/>
            <person name="Liao B."/>
            <person name="Stalker H.T."/>
            <person name="Schmitz R.J."/>
            <person name="Scheffler B.E."/>
            <person name="Leal-Bertioli S.C."/>
            <person name="Xun X."/>
            <person name="Jackson S.A."/>
            <person name="Michelmore R."/>
            <person name="Ozias-Akins P."/>
        </authorList>
    </citation>
    <scope>NUCLEOTIDE SEQUENCE [LARGE SCALE GENOMIC DNA]</scope>
    <source>
        <strain evidence="1">cv. V14167</strain>
    </source>
</reference>
<dbReference type="PANTHER" id="PTHR36722">
    <property type="entry name" value="TYPE 2 DNA TOPOISOMERASE 6 SUBUNIT B-LIKE"/>
    <property type="match status" value="1"/>
</dbReference>
<evidence type="ECO:0000313" key="2">
    <source>
        <dbReference type="RefSeq" id="XP_052118014.1"/>
    </source>
</evidence>
<dbReference type="RefSeq" id="XP_052118014.1">
    <property type="nucleotide sequence ID" value="XM_052262054.1"/>
</dbReference>
<dbReference type="PANTHER" id="PTHR36722:SF1">
    <property type="entry name" value="TYPE 2 DNA TOPOISOMERASE 6 SUBUNIT B-LIKE"/>
    <property type="match status" value="1"/>
</dbReference>
<organism evidence="1 2">
    <name type="scientific">Arachis duranensis</name>
    <name type="common">Wild peanut</name>
    <dbReference type="NCBI Taxonomy" id="130453"/>
    <lineage>
        <taxon>Eukaryota</taxon>
        <taxon>Viridiplantae</taxon>
        <taxon>Streptophyta</taxon>
        <taxon>Embryophyta</taxon>
        <taxon>Tracheophyta</taxon>
        <taxon>Spermatophyta</taxon>
        <taxon>Magnoliopsida</taxon>
        <taxon>eudicotyledons</taxon>
        <taxon>Gunneridae</taxon>
        <taxon>Pentapetalae</taxon>
        <taxon>rosids</taxon>
        <taxon>fabids</taxon>
        <taxon>Fabales</taxon>
        <taxon>Fabaceae</taxon>
        <taxon>Papilionoideae</taxon>
        <taxon>50 kb inversion clade</taxon>
        <taxon>dalbergioids sensu lato</taxon>
        <taxon>Dalbergieae</taxon>
        <taxon>Pterocarpus clade</taxon>
        <taxon>Arachis</taxon>
    </lineage>
</organism>
<gene>
    <name evidence="2" type="primary">LOC107488779</name>
</gene>
<dbReference type="AlphaFoldDB" id="A0A9C6TVX6"/>
<dbReference type="InterPro" id="IPR034566">
    <property type="entry name" value="MTOPVIB_plant"/>
</dbReference>
<dbReference type="Proteomes" id="UP000515211">
    <property type="component" value="Chromosome 5"/>
</dbReference>
<dbReference type="GO" id="GO:0030674">
    <property type="term" value="F:protein-macromolecule adaptor activity"/>
    <property type="evidence" value="ECO:0007669"/>
    <property type="project" value="TreeGrafter"/>
</dbReference>
<proteinExistence type="predicted"/>
<dbReference type="GeneID" id="107488779"/>
<dbReference type="GO" id="GO:0042138">
    <property type="term" value="P:meiotic DNA double-strand break formation"/>
    <property type="evidence" value="ECO:0007669"/>
    <property type="project" value="InterPro"/>
</dbReference>
<evidence type="ECO:0000313" key="1">
    <source>
        <dbReference type="Proteomes" id="UP000515211"/>
    </source>
</evidence>
<sequence>MEFSSVQNLSLHLISSAFQRCRLSEQICRLSVILARSSSSSLRVSISDTGNGSCLEEFQGLRFSSNDDADNWDGMLSIKTTSISDTEIHNYTINLKASDSSKITRLTSNTKNGARFSGSEVCLSSFVSIDLLVAEIHQFLEKMMILSIPNVATHLVAEDCDVPGSRYEKVFLANGDKELPIPASNLDLLKSGLEDYVLRHGNTLSNKCHYCFPNWEQLKVGSGVACSIENHQHNELVMEAVIIISNMPVDNTECFRKYGDKTEVFYFKDFSPGTVSKSLMKALKGIDWKSYGLKLGGIVQQDRLALLEWENLTRDTHVDIVLHSYNKQTVIPGPRKITQTERNLVKRAVKLSLDDLKEKHAGVLLSSHAVQVRSYAPDLAKTIAGLILSSSDLNFQEECFSLLGLQSQVVGTENMENCIRERIVSVIEMNDKKPHKNKVAPSLFVDDRAQELEFEENDMEEGEDDLDLQLF</sequence>
<reference evidence="2" key="2">
    <citation type="submission" date="2025-08" db="UniProtKB">
        <authorList>
            <consortium name="RefSeq"/>
        </authorList>
    </citation>
    <scope>IDENTIFICATION</scope>
    <source>
        <tissue evidence="2">Whole plant</tissue>
    </source>
</reference>
<protein>
    <submittedName>
        <fullName evidence="2">Type 2 DNA topoisomerase 6 subunit B-like isoform X1</fullName>
    </submittedName>
</protein>
<dbReference type="KEGG" id="adu:107488779"/>
<name>A0A9C6TVX6_ARADU</name>
<dbReference type="GO" id="GO:0000793">
    <property type="term" value="C:condensed chromosome"/>
    <property type="evidence" value="ECO:0007669"/>
    <property type="project" value="TreeGrafter"/>
</dbReference>
<keyword evidence="1" id="KW-1185">Reference proteome</keyword>
<accession>A0A9C6TVX6</accession>